<dbReference type="InterPro" id="IPR029016">
    <property type="entry name" value="GAF-like_dom_sf"/>
</dbReference>
<dbReference type="SUPFAM" id="SSF55073">
    <property type="entry name" value="Nucleotide cyclase"/>
    <property type="match status" value="1"/>
</dbReference>
<reference evidence="6" key="1">
    <citation type="submission" date="2018-10" db="EMBL/GenBank/DDBJ databases">
        <authorList>
            <person name="Peiro R."/>
            <person name="Begona"/>
            <person name="Cbmso G."/>
            <person name="Lopez M."/>
            <person name="Gonzalez S."/>
            <person name="Sacristan E."/>
            <person name="Castillo E."/>
        </authorList>
    </citation>
    <scope>NUCLEOTIDE SEQUENCE [LARGE SCALE GENOMIC DNA]</scope>
</reference>
<evidence type="ECO:0000259" key="3">
    <source>
        <dbReference type="PROSITE" id="PS50883"/>
    </source>
</evidence>
<evidence type="ECO:0000259" key="2">
    <source>
        <dbReference type="PROSITE" id="PS50113"/>
    </source>
</evidence>
<dbReference type="OrthoDB" id="9814202at2"/>
<feature type="domain" description="GGDEF" evidence="4">
    <location>
        <begin position="462"/>
        <end position="595"/>
    </location>
</feature>
<dbReference type="RefSeq" id="WP_129610688.1">
    <property type="nucleotide sequence ID" value="NZ_UWOC01000174.1"/>
</dbReference>
<dbReference type="PROSITE" id="PS50113">
    <property type="entry name" value="PAC"/>
    <property type="match status" value="1"/>
</dbReference>
<dbReference type="SMART" id="SM00086">
    <property type="entry name" value="PAC"/>
    <property type="match status" value="2"/>
</dbReference>
<proteinExistence type="predicted"/>
<dbReference type="NCBIfam" id="TIGR00229">
    <property type="entry name" value="sensory_box"/>
    <property type="match status" value="1"/>
</dbReference>
<dbReference type="NCBIfam" id="TIGR00254">
    <property type="entry name" value="GGDEF"/>
    <property type="match status" value="1"/>
</dbReference>
<dbReference type="PANTHER" id="PTHR44757:SF2">
    <property type="entry name" value="BIOFILM ARCHITECTURE MAINTENANCE PROTEIN MBAA"/>
    <property type="match status" value="1"/>
</dbReference>
<dbReference type="AlphaFoldDB" id="A0A447CZ86"/>
<evidence type="ECO:0000256" key="1">
    <source>
        <dbReference type="SAM" id="Coils"/>
    </source>
</evidence>
<dbReference type="EMBL" id="UWOC01000174">
    <property type="protein sequence ID" value="VCU10603.1"/>
    <property type="molecule type" value="Genomic_DNA"/>
</dbReference>
<dbReference type="PANTHER" id="PTHR44757">
    <property type="entry name" value="DIGUANYLATE CYCLASE DGCP"/>
    <property type="match status" value="1"/>
</dbReference>
<dbReference type="Pfam" id="PF00563">
    <property type="entry name" value="EAL"/>
    <property type="match status" value="1"/>
</dbReference>
<evidence type="ECO:0000313" key="6">
    <source>
        <dbReference type="Proteomes" id="UP000289200"/>
    </source>
</evidence>
<name>A0A447CZ86_9BRAD</name>
<dbReference type="InterPro" id="IPR035965">
    <property type="entry name" value="PAS-like_dom_sf"/>
</dbReference>
<dbReference type="InterPro" id="IPR052155">
    <property type="entry name" value="Biofilm_reg_signaling"/>
</dbReference>
<dbReference type="InterPro" id="IPR000014">
    <property type="entry name" value="PAS"/>
</dbReference>
<evidence type="ECO:0000313" key="5">
    <source>
        <dbReference type="EMBL" id="VCU10603.1"/>
    </source>
</evidence>
<dbReference type="SUPFAM" id="SSF141868">
    <property type="entry name" value="EAL domain-like"/>
    <property type="match status" value="1"/>
</dbReference>
<dbReference type="Proteomes" id="UP000289200">
    <property type="component" value="Unassembled WGS sequence"/>
</dbReference>
<dbReference type="SMART" id="SM00065">
    <property type="entry name" value="GAF"/>
    <property type="match status" value="1"/>
</dbReference>
<dbReference type="SUPFAM" id="SSF55781">
    <property type="entry name" value="GAF domain-like"/>
    <property type="match status" value="1"/>
</dbReference>
<dbReference type="Gene3D" id="3.30.450.40">
    <property type="match status" value="1"/>
</dbReference>
<dbReference type="PROSITE" id="PS50887">
    <property type="entry name" value="GGDEF"/>
    <property type="match status" value="1"/>
</dbReference>
<dbReference type="InterPro" id="IPR029787">
    <property type="entry name" value="Nucleotide_cyclase"/>
</dbReference>
<dbReference type="InterPro" id="IPR001633">
    <property type="entry name" value="EAL_dom"/>
</dbReference>
<protein>
    <submittedName>
        <fullName evidence="5">Signaling protein</fullName>
    </submittedName>
</protein>
<organism evidence="5 6">
    <name type="scientific">Rhodoplanes serenus</name>
    <dbReference type="NCBI Taxonomy" id="200615"/>
    <lineage>
        <taxon>Bacteria</taxon>
        <taxon>Pseudomonadati</taxon>
        <taxon>Pseudomonadota</taxon>
        <taxon>Alphaproteobacteria</taxon>
        <taxon>Hyphomicrobiales</taxon>
        <taxon>Nitrobacteraceae</taxon>
        <taxon>Rhodoplanes</taxon>
    </lineage>
</organism>
<dbReference type="Gene3D" id="3.30.450.20">
    <property type="entry name" value="PAS domain"/>
    <property type="match status" value="2"/>
</dbReference>
<sequence length="872" mass="94223">MRAAMLPPDEPRRLAALRDCGVLDSAPEECFDRATRLLATLTGMPTATIGFVDAHREWFKSRVGTESTAIARRLSFGAHAILADAPLVVHDTRADPRFRTNPLVTATPGVRFYAGAPLRTPEGLAVGVLCAVDHRPRSFDAFEIGVLADLAALVSSEIAARLAARQLARECDRRADLEAERAAAEQRLGDMLETATDWLWETDSDHRFTYVSGAAPPSFADVIFLGRRREEFAATADAPDWEAHHADLAARRPFRDFRYAVPRAGGGVRHIETSGKPVFEAGHFRGYRGTGRDVTAAVEAQAALREMSVKLQALQTSGVIGVIACRGDRIVDANAEFLRLVDRDRADLDAGRLTWSGLTTSPSREPYQGDGVDPPLDHPKPFHRNCLRRDGTVAPVSVSSFVIDPATRHWMALVQDVSEQKAREAQIRELAYRDTLTGLLNRRSFNEHLGRSLRKTSRGRTARGALLLLDLDHFKDVNDAIGHDAGDALLRQIGRRLRQGARDGDVVARLGGDEFAVILKDIDDAAGIAACAHRLLETLTEPLMHEGQVIHPGVSIGVALFPRDGSDPAQLIKNADLALYRSKETGRRSVSFFDAGMMDDAAGRLRLVAEVRLAMTERQFRLAFQPIIALADGALVGFEALLRWAHPQRGLVAPGEFLDAIEAAGLKGWLARFTLDTAARQIRAWLDQGLEPGILGVNMTAAQIKAERFADEVAAALAATGVAPARLLVEVTERVVIADDPGIAAALDRLHAAGTRIALDDFGTGYSSLVHLKRFPVDILKIDRSFVSDLEGESENTTIARAIVNLAHSLGMRVVAEGIESEAQFARLQALGCDFGQGYLIGAPVSADAATRWLAGGASRTGLAAGDAAPGG</sequence>
<dbReference type="Gene3D" id="3.20.20.450">
    <property type="entry name" value="EAL domain"/>
    <property type="match status" value="1"/>
</dbReference>
<dbReference type="FunFam" id="3.30.70.270:FF:000001">
    <property type="entry name" value="Diguanylate cyclase domain protein"/>
    <property type="match status" value="1"/>
</dbReference>
<dbReference type="InterPro" id="IPR035919">
    <property type="entry name" value="EAL_sf"/>
</dbReference>
<dbReference type="InterPro" id="IPR043128">
    <property type="entry name" value="Rev_trsase/Diguanyl_cyclase"/>
</dbReference>
<dbReference type="InterPro" id="IPR003018">
    <property type="entry name" value="GAF"/>
</dbReference>
<keyword evidence="1" id="KW-0175">Coiled coil</keyword>
<feature type="coiled-coil region" evidence="1">
    <location>
        <begin position="167"/>
        <end position="194"/>
    </location>
</feature>
<dbReference type="CDD" id="cd00130">
    <property type="entry name" value="PAS"/>
    <property type="match status" value="1"/>
</dbReference>
<dbReference type="CDD" id="cd01948">
    <property type="entry name" value="EAL"/>
    <property type="match status" value="1"/>
</dbReference>
<dbReference type="SMART" id="SM00052">
    <property type="entry name" value="EAL"/>
    <property type="match status" value="1"/>
</dbReference>
<dbReference type="Gene3D" id="3.30.70.270">
    <property type="match status" value="1"/>
</dbReference>
<gene>
    <name evidence="5" type="ORF">RHODGE_RHODGE_03804</name>
</gene>
<dbReference type="GO" id="GO:0003824">
    <property type="term" value="F:catalytic activity"/>
    <property type="evidence" value="ECO:0007669"/>
    <property type="project" value="UniProtKB-ARBA"/>
</dbReference>
<dbReference type="Pfam" id="PF01590">
    <property type="entry name" value="GAF"/>
    <property type="match status" value="1"/>
</dbReference>
<dbReference type="SMART" id="SM00267">
    <property type="entry name" value="GGDEF"/>
    <property type="match status" value="1"/>
</dbReference>
<feature type="domain" description="PAC" evidence="2">
    <location>
        <begin position="255"/>
        <end position="306"/>
    </location>
</feature>
<feature type="domain" description="EAL" evidence="3">
    <location>
        <begin position="604"/>
        <end position="858"/>
    </location>
</feature>
<dbReference type="InterPro" id="IPR001610">
    <property type="entry name" value="PAC"/>
</dbReference>
<comment type="caution">
    <text evidence="5">The sequence shown here is derived from an EMBL/GenBank/DDBJ whole genome shotgun (WGS) entry which is preliminary data.</text>
</comment>
<keyword evidence="6" id="KW-1185">Reference proteome</keyword>
<dbReference type="SUPFAM" id="SSF55785">
    <property type="entry name" value="PYP-like sensor domain (PAS domain)"/>
    <property type="match status" value="2"/>
</dbReference>
<dbReference type="InterPro" id="IPR000700">
    <property type="entry name" value="PAS-assoc_C"/>
</dbReference>
<dbReference type="Pfam" id="PF00990">
    <property type="entry name" value="GGDEF"/>
    <property type="match status" value="1"/>
</dbReference>
<evidence type="ECO:0000259" key="4">
    <source>
        <dbReference type="PROSITE" id="PS50887"/>
    </source>
</evidence>
<dbReference type="InterPro" id="IPR000160">
    <property type="entry name" value="GGDEF_dom"/>
</dbReference>
<dbReference type="CDD" id="cd01949">
    <property type="entry name" value="GGDEF"/>
    <property type="match status" value="1"/>
</dbReference>
<dbReference type="PROSITE" id="PS50883">
    <property type="entry name" value="EAL"/>
    <property type="match status" value="1"/>
</dbReference>
<accession>A0A447CZ86</accession>